<gene>
    <name evidence="1" type="ORF">TCM_007895</name>
</gene>
<dbReference type="InParanoid" id="A0A061E3T1"/>
<protein>
    <submittedName>
        <fullName evidence="1">Uncharacterized protein</fullName>
    </submittedName>
</protein>
<dbReference type="EMBL" id="CM001880">
    <property type="protein sequence ID" value="EOX99277.1"/>
    <property type="molecule type" value="Genomic_DNA"/>
</dbReference>
<dbReference type="Proteomes" id="UP000026915">
    <property type="component" value="Chromosome 2"/>
</dbReference>
<evidence type="ECO:0000313" key="1">
    <source>
        <dbReference type="EMBL" id="EOX99277.1"/>
    </source>
</evidence>
<proteinExistence type="predicted"/>
<dbReference type="Gramene" id="EOX99277">
    <property type="protein sequence ID" value="EOX99277"/>
    <property type="gene ID" value="TCM_007895"/>
</dbReference>
<keyword evidence="2" id="KW-1185">Reference proteome</keyword>
<organism evidence="1 2">
    <name type="scientific">Theobroma cacao</name>
    <name type="common">Cacao</name>
    <name type="synonym">Cocoa</name>
    <dbReference type="NCBI Taxonomy" id="3641"/>
    <lineage>
        <taxon>Eukaryota</taxon>
        <taxon>Viridiplantae</taxon>
        <taxon>Streptophyta</taxon>
        <taxon>Embryophyta</taxon>
        <taxon>Tracheophyta</taxon>
        <taxon>Spermatophyta</taxon>
        <taxon>Magnoliopsida</taxon>
        <taxon>eudicotyledons</taxon>
        <taxon>Gunneridae</taxon>
        <taxon>Pentapetalae</taxon>
        <taxon>rosids</taxon>
        <taxon>malvids</taxon>
        <taxon>Malvales</taxon>
        <taxon>Malvaceae</taxon>
        <taxon>Byttnerioideae</taxon>
        <taxon>Theobroma</taxon>
    </lineage>
</organism>
<sequence>MLESCNLSNSYLHLLCLYICITPLNQFLPESFENFSCFANLSPAIAIASVSMLEPALICLSTPLNPIPLVSLMSIPVASSSRRIIMKCSINIYFNPSFSRPLPSAPPFCHCSQ</sequence>
<evidence type="ECO:0000313" key="2">
    <source>
        <dbReference type="Proteomes" id="UP000026915"/>
    </source>
</evidence>
<dbReference type="HOGENOM" id="CLU_2138054_0_0_1"/>
<name>A0A061E3T1_THECC</name>
<reference evidence="1 2" key="1">
    <citation type="journal article" date="2013" name="Genome Biol.">
        <title>The genome sequence of the most widely cultivated cacao type and its use to identify candidate genes regulating pod color.</title>
        <authorList>
            <person name="Motamayor J.C."/>
            <person name="Mockaitis K."/>
            <person name="Schmutz J."/>
            <person name="Haiminen N."/>
            <person name="Iii D.L."/>
            <person name="Cornejo O."/>
            <person name="Findley S.D."/>
            <person name="Zheng P."/>
            <person name="Utro F."/>
            <person name="Royaert S."/>
            <person name="Saski C."/>
            <person name="Jenkins J."/>
            <person name="Podicheti R."/>
            <person name="Zhao M."/>
            <person name="Scheffler B.E."/>
            <person name="Stack J.C."/>
            <person name="Feltus F.A."/>
            <person name="Mustiga G.M."/>
            <person name="Amores F."/>
            <person name="Phillips W."/>
            <person name="Marelli J.P."/>
            <person name="May G.D."/>
            <person name="Shapiro H."/>
            <person name="Ma J."/>
            <person name="Bustamante C.D."/>
            <person name="Schnell R.J."/>
            <person name="Main D."/>
            <person name="Gilbert D."/>
            <person name="Parida L."/>
            <person name="Kuhn D.N."/>
        </authorList>
    </citation>
    <scope>NUCLEOTIDE SEQUENCE [LARGE SCALE GENOMIC DNA]</scope>
    <source>
        <strain evidence="2">cv. Matina 1-6</strain>
    </source>
</reference>
<accession>A0A061E3T1</accession>
<dbReference type="AlphaFoldDB" id="A0A061E3T1"/>